<dbReference type="GeneID" id="93077395"/>
<gene>
    <name evidence="1" type="ORF">WSI_05295</name>
</gene>
<reference evidence="1 2" key="1">
    <citation type="journal article" date="2013" name="Genome Announc.">
        <title>Complete Genome Sequence of a Chinese Strain of 'Candidatus Liberibacter asiaticus'.</title>
        <authorList>
            <person name="Lin H."/>
            <person name="Han C.S."/>
            <person name="Liu B."/>
            <person name="Lou B."/>
            <person name="Bai X."/>
            <person name="Deng C."/>
            <person name="Civerolo E.L."/>
            <person name="Gupta G."/>
        </authorList>
    </citation>
    <scope>NUCLEOTIDE SEQUENCE [LARGE SCALE GENOMIC DNA]</scope>
    <source>
        <strain evidence="2">gxpsy</strain>
    </source>
</reference>
<evidence type="ECO:0008006" key="3">
    <source>
        <dbReference type="Google" id="ProtNLM"/>
    </source>
</evidence>
<protein>
    <recommendedName>
        <fullName evidence="3">DUF1062 domain-containing protein</fullName>
    </recommendedName>
</protein>
<accession>A0ABM5NGL1</accession>
<name>A0ABM5NGL1_LIBAS</name>
<keyword evidence="2" id="KW-1185">Reference proteome</keyword>
<dbReference type="EMBL" id="CP004005">
    <property type="protein sequence ID" value="AGH17416.1"/>
    <property type="molecule type" value="Genomic_DNA"/>
</dbReference>
<dbReference type="RefSeq" id="WP_015453011.1">
    <property type="nucleotide sequence ID" value="NC_020549.1"/>
</dbReference>
<dbReference type="Proteomes" id="UP000011820">
    <property type="component" value="Chromosome"/>
</dbReference>
<sequence length="94" mass="10677">MLIWNTSKLSIFCRHCSQKNPNYGMCHAGVSKEEKAGNMHPTYAVGICENCGDLSLMAFQKWLPTKDINKAIGESQTKEEYFPSYEEFYLSKAS</sequence>
<evidence type="ECO:0000313" key="2">
    <source>
        <dbReference type="Proteomes" id="UP000011820"/>
    </source>
</evidence>
<organism evidence="1 2">
    <name type="scientific">Candidatus Liberibacter asiaticus str. gxpsy</name>
    <dbReference type="NCBI Taxonomy" id="1174529"/>
    <lineage>
        <taxon>Bacteria</taxon>
        <taxon>Pseudomonadati</taxon>
        <taxon>Pseudomonadota</taxon>
        <taxon>Alphaproteobacteria</taxon>
        <taxon>Hyphomicrobiales</taxon>
        <taxon>Rhizobiaceae</taxon>
        <taxon>Liberibacter</taxon>
    </lineage>
</organism>
<evidence type="ECO:0000313" key="1">
    <source>
        <dbReference type="EMBL" id="AGH17416.1"/>
    </source>
</evidence>
<proteinExistence type="predicted"/>